<dbReference type="GO" id="GO:0005829">
    <property type="term" value="C:cytosol"/>
    <property type="evidence" value="ECO:0007669"/>
    <property type="project" value="TreeGrafter"/>
</dbReference>
<evidence type="ECO:0000313" key="10">
    <source>
        <dbReference type="Proteomes" id="UP000316621"/>
    </source>
</evidence>
<proteinExistence type="inferred from homology"/>
<dbReference type="OMA" id="YYNQADV"/>
<dbReference type="GO" id="GO:0004765">
    <property type="term" value="F:shikimate kinase activity"/>
    <property type="evidence" value="ECO:0007669"/>
    <property type="project" value="TreeGrafter"/>
</dbReference>
<dbReference type="PANTHER" id="PTHR21087:SF16">
    <property type="entry name" value="SHIKIMATE KINASE 1, CHLOROPLASTIC"/>
    <property type="match status" value="1"/>
</dbReference>
<dbReference type="SUPFAM" id="SSF52540">
    <property type="entry name" value="P-loop containing nucleoside triphosphate hydrolases"/>
    <property type="match status" value="1"/>
</dbReference>
<dbReference type="InterPro" id="IPR000623">
    <property type="entry name" value="Shikimate_kinase/TSH1"/>
</dbReference>
<name>A0A4Y7J7J7_PAPSO</name>
<gene>
    <name evidence="9" type="ORF">C5167_015641</name>
</gene>
<dbReference type="GO" id="GO:0005524">
    <property type="term" value="F:ATP binding"/>
    <property type="evidence" value="ECO:0007669"/>
    <property type="project" value="UniProtKB-KW"/>
</dbReference>
<dbReference type="Pfam" id="PF01202">
    <property type="entry name" value="SKI"/>
    <property type="match status" value="1"/>
</dbReference>
<sequence length="179" mass="19680">METAQEVAPYITGRCIYLVGMMGSGKTTVGKILSEVLGYSFFDGDNLVEQAVGVASVAQIFKEHSDIFFRDNETEVLLDLSLMHRLVVATGGGAAIRPINWKYMKKHGITVWLDVPLEALATRIAAVGTDSRPLLHHDQLGDAYTKALARLSTLSKERGHAYTNADARVSVKNWYNNLP</sequence>
<accession>A0A4Y7J7J7</accession>
<dbReference type="Proteomes" id="UP000316621">
    <property type="component" value="Chromosome 3"/>
</dbReference>
<evidence type="ECO:0000256" key="4">
    <source>
        <dbReference type="ARBA" id="ARBA00022679"/>
    </source>
</evidence>
<dbReference type="AlphaFoldDB" id="A0A4Y7J7J7"/>
<evidence type="ECO:0000256" key="5">
    <source>
        <dbReference type="ARBA" id="ARBA00022741"/>
    </source>
</evidence>
<evidence type="ECO:0000256" key="1">
    <source>
        <dbReference type="ARBA" id="ARBA00004229"/>
    </source>
</evidence>
<comment type="similarity">
    <text evidence="2">Belongs to the shikimate kinase family.</text>
</comment>
<dbReference type="GO" id="GO:0009507">
    <property type="term" value="C:chloroplast"/>
    <property type="evidence" value="ECO:0007669"/>
    <property type="project" value="UniProtKB-SubCell"/>
</dbReference>
<dbReference type="PRINTS" id="PR01100">
    <property type="entry name" value="SHIKIMTKNASE"/>
</dbReference>
<keyword evidence="7" id="KW-0067">ATP-binding</keyword>
<dbReference type="OrthoDB" id="197068at2759"/>
<dbReference type="FunFam" id="3.40.50.300:FF:001033">
    <property type="entry name" value="Shikimate kinase 2, chloroplastic"/>
    <property type="match status" value="1"/>
</dbReference>
<keyword evidence="4" id="KW-0808">Transferase</keyword>
<dbReference type="GO" id="GO:0008652">
    <property type="term" value="P:amino acid biosynthetic process"/>
    <property type="evidence" value="ECO:0007669"/>
    <property type="project" value="UniProtKB-KW"/>
</dbReference>
<evidence type="ECO:0000256" key="7">
    <source>
        <dbReference type="ARBA" id="ARBA00022840"/>
    </source>
</evidence>
<dbReference type="InterPro" id="IPR031322">
    <property type="entry name" value="Shikimate/glucono_kinase"/>
</dbReference>
<dbReference type="Gene3D" id="3.40.50.300">
    <property type="entry name" value="P-loop containing nucleotide triphosphate hydrolases"/>
    <property type="match status" value="1"/>
</dbReference>
<organism evidence="9 10">
    <name type="scientific">Papaver somniferum</name>
    <name type="common">Opium poppy</name>
    <dbReference type="NCBI Taxonomy" id="3469"/>
    <lineage>
        <taxon>Eukaryota</taxon>
        <taxon>Viridiplantae</taxon>
        <taxon>Streptophyta</taxon>
        <taxon>Embryophyta</taxon>
        <taxon>Tracheophyta</taxon>
        <taxon>Spermatophyta</taxon>
        <taxon>Magnoliopsida</taxon>
        <taxon>Ranunculales</taxon>
        <taxon>Papaveraceae</taxon>
        <taxon>Papaveroideae</taxon>
        <taxon>Papaver</taxon>
    </lineage>
</organism>
<protein>
    <recommendedName>
        <fullName evidence="11">Shikimate kinase</fullName>
    </recommendedName>
</protein>
<evidence type="ECO:0000256" key="2">
    <source>
        <dbReference type="ARBA" id="ARBA00006997"/>
    </source>
</evidence>
<dbReference type="Gramene" id="RZC56787">
    <property type="protein sequence ID" value="RZC56787"/>
    <property type="gene ID" value="C5167_015641"/>
</dbReference>
<evidence type="ECO:0000256" key="3">
    <source>
        <dbReference type="ARBA" id="ARBA00022605"/>
    </source>
</evidence>
<evidence type="ECO:0000256" key="8">
    <source>
        <dbReference type="ARBA" id="ARBA00023141"/>
    </source>
</evidence>
<keyword evidence="8" id="KW-0057">Aromatic amino acid biosynthesis</keyword>
<dbReference type="HAMAP" id="MF_00109">
    <property type="entry name" value="Shikimate_kinase"/>
    <property type="match status" value="1"/>
</dbReference>
<dbReference type="PANTHER" id="PTHR21087">
    <property type="entry name" value="SHIKIMATE KINASE"/>
    <property type="match status" value="1"/>
</dbReference>
<keyword evidence="5" id="KW-0547">Nucleotide-binding</keyword>
<keyword evidence="10" id="KW-1185">Reference proteome</keyword>
<dbReference type="EMBL" id="CM010717">
    <property type="protein sequence ID" value="RZC56787.1"/>
    <property type="molecule type" value="Genomic_DNA"/>
</dbReference>
<evidence type="ECO:0000256" key="6">
    <source>
        <dbReference type="ARBA" id="ARBA00022777"/>
    </source>
</evidence>
<keyword evidence="3" id="KW-0028">Amino-acid biosynthesis</keyword>
<evidence type="ECO:0000313" key="9">
    <source>
        <dbReference type="EMBL" id="RZC56787.1"/>
    </source>
</evidence>
<reference evidence="9 10" key="1">
    <citation type="journal article" date="2018" name="Science">
        <title>The opium poppy genome and morphinan production.</title>
        <authorList>
            <person name="Guo L."/>
            <person name="Winzer T."/>
            <person name="Yang X."/>
            <person name="Li Y."/>
            <person name="Ning Z."/>
            <person name="He Z."/>
            <person name="Teodor R."/>
            <person name="Lu Y."/>
            <person name="Bowser T.A."/>
            <person name="Graham I.A."/>
            <person name="Ye K."/>
        </authorList>
    </citation>
    <scope>NUCLEOTIDE SEQUENCE [LARGE SCALE GENOMIC DNA]</scope>
    <source>
        <strain evidence="10">cv. HN1</strain>
        <tissue evidence="9">Leaves</tissue>
    </source>
</reference>
<keyword evidence="6" id="KW-0418">Kinase</keyword>
<dbReference type="CDD" id="cd00464">
    <property type="entry name" value="SK"/>
    <property type="match status" value="1"/>
</dbReference>
<dbReference type="GO" id="GO:0009073">
    <property type="term" value="P:aromatic amino acid family biosynthetic process"/>
    <property type="evidence" value="ECO:0007669"/>
    <property type="project" value="UniProtKB-KW"/>
</dbReference>
<dbReference type="STRING" id="3469.A0A4Y7J7J7"/>
<evidence type="ECO:0008006" key="11">
    <source>
        <dbReference type="Google" id="ProtNLM"/>
    </source>
</evidence>
<comment type="subcellular location">
    <subcellularLocation>
        <location evidence="1">Plastid</location>
        <location evidence="1">Chloroplast</location>
    </subcellularLocation>
</comment>
<dbReference type="InterPro" id="IPR027417">
    <property type="entry name" value="P-loop_NTPase"/>
</dbReference>